<dbReference type="Gene3D" id="1.10.150.300">
    <property type="entry name" value="TGS-like domain"/>
    <property type="match status" value="1"/>
</dbReference>
<dbReference type="OrthoDB" id="424823at2759"/>
<dbReference type="GO" id="GO:0005524">
    <property type="term" value="F:ATP binding"/>
    <property type="evidence" value="ECO:0007669"/>
    <property type="project" value="UniProtKB-KW"/>
</dbReference>
<dbReference type="GO" id="GO:0016887">
    <property type="term" value="F:ATP hydrolysis activity"/>
    <property type="evidence" value="ECO:0007669"/>
    <property type="project" value="TreeGrafter"/>
</dbReference>
<feature type="region of interest" description="Disordered" evidence="3">
    <location>
        <begin position="492"/>
        <end position="514"/>
    </location>
</feature>
<gene>
    <name evidence="5" type="ORF">EW146_g10202</name>
</gene>
<dbReference type="EMBL" id="SGPL01001175">
    <property type="protein sequence ID" value="THH04345.1"/>
    <property type="molecule type" value="Genomic_DNA"/>
</dbReference>
<accession>A0A4S4KZP4</accession>
<dbReference type="PRINTS" id="PR00326">
    <property type="entry name" value="GTP1OBG"/>
</dbReference>
<dbReference type="InterPro" id="IPR027417">
    <property type="entry name" value="P-loop_NTPase"/>
</dbReference>
<dbReference type="FunFam" id="1.10.150.300:FF:000001">
    <property type="entry name" value="Ribosome-binding ATPase YchF"/>
    <property type="match status" value="1"/>
</dbReference>
<name>A0A4S4KZP4_9AGAM</name>
<dbReference type="InterPro" id="IPR006073">
    <property type="entry name" value="GTP-bd"/>
</dbReference>
<dbReference type="GO" id="GO:0005525">
    <property type="term" value="F:GTP binding"/>
    <property type="evidence" value="ECO:0007669"/>
    <property type="project" value="InterPro"/>
</dbReference>
<dbReference type="SUPFAM" id="SSF52540">
    <property type="entry name" value="P-loop containing nucleoside triphosphate hydrolases"/>
    <property type="match status" value="1"/>
</dbReference>
<reference evidence="5 6" key="1">
    <citation type="submission" date="2019-02" db="EMBL/GenBank/DDBJ databases">
        <title>Genome sequencing of the rare red list fungi Bondarzewia mesenterica.</title>
        <authorList>
            <person name="Buettner E."/>
            <person name="Kellner H."/>
        </authorList>
    </citation>
    <scope>NUCLEOTIDE SEQUENCE [LARGE SCALE GENOMIC DNA]</scope>
    <source>
        <strain evidence="5 6">DSM 108281</strain>
    </source>
</reference>
<evidence type="ECO:0000313" key="5">
    <source>
        <dbReference type="EMBL" id="THH04345.1"/>
    </source>
</evidence>
<protein>
    <recommendedName>
        <fullName evidence="4">Nucleoporin POM152 first Ig-like domain-containing protein</fullName>
    </recommendedName>
</protein>
<dbReference type="GO" id="GO:0005737">
    <property type="term" value="C:cytoplasm"/>
    <property type="evidence" value="ECO:0007669"/>
    <property type="project" value="TreeGrafter"/>
</dbReference>
<dbReference type="PANTHER" id="PTHR23305:SF11">
    <property type="entry name" value="OBG-LIKE ATPASE 1"/>
    <property type="match status" value="1"/>
</dbReference>
<keyword evidence="6" id="KW-1185">Reference proteome</keyword>
<comment type="caution">
    <text evidence="5">The sequence shown here is derived from an EMBL/GenBank/DDBJ whole genome shotgun (WGS) entry which is preliminary data.</text>
</comment>
<dbReference type="InterPro" id="IPR056542">
    <property type="entry name" value="Ig-like_POM152_1st"/>
</dbReference>
<evidence type="ECO:0000256" key="1">
    <source>
        <dbReference type="ARBA" id="ARBA00022741"/>
    </source>
</evidence>
<proteinExistence type="predicted"/>
<evidence type="ECO:0000313" key="6">
    <source>
        <dbReference type="Proteomes" id="UP000310158"/>
    </source>
</evidence>
<dbReference type="Proteomes" id="UP000310158">
    <property type="component" value="Unassembled WGS sequence"/>
</dbReference>
<feature type="domain" description="Nucleoporin POM152 first Ig-like" evidence="4">
    <location>
        <begin position="411"/>
        <end position="492"/>
    </location>
</feature>
<dbReference type="InterPro" id="IPR023192">
    <property type="entry name" value="TGS-like_dom_sf"/>
</dbReference>
<sequence length="752" mass="83532">MPSSISGRLELDEVNIGRPSIEYGRDFSITLLSKVNLDEEALAAQMFEVTICAFLVRSRLVLNICYIRPLSISRSLPIRTSSPSIRRLKPLLIYFLEQACDHFDVDPSDDSVLSSSRTSLTPSILSSLPSAKLLSYTHLRLIASMFSQMCEAIAVCHDTSIFHHKWRWQEGAQPEEARILIPDPRFEWLCNLCKPASRIPAFLTCLDIAGLIFGASSGAGLGNAFLSHVHAVDGIFQVVRAFDDSEVIHVEGDVDPLRDMEIIKTELRLKDIEWVQKSLENLKKSGRSLGSSSLADKARKEEIATIEKVLKLLTEEKKDVRKGDWTNKESIIVVRVLLLWNLDGFLFGGIRLRLFGGSGNAQAQKIATTSAFSIARVLSIATFGIFSGKSYAGKDAHLLGQHTVRTSLISTAFLNPFGQTFCLPTPSNGVSIPLLLNNTSPQTVEYFLTPLGYVEGKDAPPQKVVVHSRELRAIENARAEELRRVKGASRLDTDDYDYDEGDEDEEERDPHSTMRLQKTQCLFINGDAITRGDNVRCAAPGVGGIGGEDRDFQLSLNVYGVPPVSFKWFKDINGKREYFTVEGIQGKHVDRPDGSRPSIAAAQDVYIPLTVSAEALGMHTYALESVMVPTPPEHYMSCVGRLSRSRVAVLETLPPFVPWDVTIEYQPSPGLDENGKSANKRFRPWKKILTTQEVKRDLAVKTNTPGEYTIVDVKGNHVYIMEVEDGRGKGSGDSPEDFVDEFPIDHAFRFVL</sequence>
<dbReference type="AlphaFoldDB" id="A0A4S4KZP4"/>
<evidence type="ECO:0000256" key="3">
    <source>
        <dbReference type="SAM" id="MobiDB-lite"/>
    </source>
</evidence>
<feature type="compositionally biased region" description="Acidic residues" evidence="3">
    <location>
        <begin position="494"/>
        <end position="507"/>
    </location>
</feature>
<keyword evidence="1" id="KW-0547">Nucleotide-binding</keyword>
<dbReference type="Pfam" id="PF24519">
    <property type="entry name" value="Ig-like_Pom152_1"/>
    <property type="match status" value="1"/>
</dbReference>
<organism evidence="5 6">
    <name type="scientific">Bondarzewia mesenterica</name>
    <dbReference type="NCBI Taxonomy" id="1095465"/>
    <lineage>
        <taxon>Eukaryota</taxon>
        <taxon>Fungi</taxon>
        <taxon>Dikarya</taxon>
        <taxon>Basidiomycota</taxon>
        <taxon>Agaricomycotina</taxon>
        <taxon>Agaricomycetes</taxon>
        <taxon>Russulales</taxon>
        <taxon>Bondarzewiaceae</taxon>
        <taxon>Bondarzewia</taxon>
    </lineage>
</organism>
<keyword evidence="2" id="KW-0067">ATP-binding</keyword>
<evidence type="ECO:0000259" key="4">
    <source>
        <dbReference type="Pfam" id="PF24519"/>
    </source>
</evidence>
<dbReference type="PANTHER" id="PTHR23305">
    <property type="entry name" value="OBG GTPASE FAMILY"/>
    <property type="match status" value="1"/>
</dbReference>
<evidence type="ECO:0000256" key="2">
    <source>
        <dbReference type="ARBA" id="ARBA00022840"/>
    </source>
</evidence>